<dbReference type="PROSITE" id="PS51352">
    <property type="entry name" value="THIOREDOXIN_2"/>
    <property type="match status" value="1"/>
</dbReference>
<comment type="caution">
    <text evidence="8">The sequence shown here is derived from an EMBL/GenBank/DDBJ whole genome shotgun (WGS) entry which is preliminary data.</text>
</comment>
<keyword evidence="4" id="KW-1015">Disulfide bond</keyword>
<comment type="subcellular location">
    <subcellularLocation>
        <location evidence="1">Cell envelope</location>
    </subcellularLocation>
</comment>
<keyword evidence="6" id="KW-1133">Transmembrane helix</keyword>
<evidence type="ECO:0000313" key="9">
    <source>
        <dbReference type="Proteomes" id="UP000322530"/>
    </source>
</evidence>
<keyword evidence="6" id="KW-0812">Transmembrane</keyword>
<keyword evidence="5" id="KW-0676">Redox-active center</keyword>
<keyword evidence="3" id="KW-0735">Signal-anchor</keyword>
<keyword evidence="6" id="KW-0472">Membrane</keyword>
<dbReference type="Pfam" id="PF00578">
    <property type="entry name" value="AhpC-TSA"/>
    <property type="match status" value="1"/>
</dbReference>
<name>A0A5A5TAE4_9CHLR</name>
<dbReference type="CDD" id="cd02966">
    <property type="entry name" value="TlpA_like_family"/>
    <property type="match status" value="1"/>
</dbReference>
<dbReference type="Gene3D" id="3.40.30.10">
    <property type="entry name" value="Glutaredoxin"/>
    <property type="match status" value="1"/>
</dbReference>
<evidence type="ECO:0000256" key="1">
    <source>
        <dbReference type="ARBA" id="ARBA00004196"/>
    </source>
</evidence>
<dbReference type="InterPro" id="IPR013766">
    <property type="entry name" value="Thioredoxin_domain"/>
</dbReference>
<dbReference type="EMBL" id="BIXY01000021">
    <property type="protein sequence ID" value="GCF08317.1"/>
    <property type="molecule type" value="Genomic_DNA"/>
</dbReference>
<dbReference type="InterPro" id="IPR000866">
    <property type="entry name" value="AhpC/TSA"/>
</dbReference>
<dbReference type="SUPFAM" id="SSF52833">
    <property type="entry name" value="Thioredoxin-like"/>
    <property type="match status" value="1"/>
</dbReference>
<evidence type="ECO:0000256" key="6">
    <source>
        <dbReference type="SAM" id="Phobius"/>
    </source>
</evidence>
<feature type="transmembrane region" description="Helical" evidence="6">
    <location>
        <begin position="16"/>
        <end position="37"/>
    </location>
</feature>
<keyword evidence="2" id="KW-0201">Cytochrome c-type biogenesis</keyword>
<dbReference type="GO" id="GO:0017004">
    <property type="term" value="P:cytochrome complex assembly"/>
    <property type="evidence" value="ECO:0007669"/>
    <property type="project" value="UniProtKB-KW"/>
</dbReference>
<dbReference type="RefSeq" id="WP_149401307.1">
    <property type="nucleotide sequence ID" value="NZ_BIXY01000021.1"/>
</dbReference>
<dbReference type="GO" id="GO:0016209">
    <property type="term" value="F:antioxidant activity"/>
    <property type="evidence" value="ECO:0007669"/>
    <property type="project" value="InterPro"/>
</dbReference>
<dbReference type="AlphaFoldDB" id="A0A5A5TAE4"/>
<accession>A0A5A5TAE4</accession>
<dbReference type="PANTHER" id="PTHR42852">
    <property type="entry name" value="THIOL:DISULFIDE INTERCHANGE PROTEIN DSBE"/>
    <property type="match status" value="1"/>
</dbReference>
<dbReference type="GO" id="GO:0016491">
    <property type="term" value="F:oxidoreductase activity"/>
    <property type="evidence" value="ECO:0007669"/>
    <property type="project" value="InterPro"/>
</dbReference>
<dbReference type="GO" id="GO:0030313">
    <property type="term" value="C:cell envelope"/>
    <property type="evidence" value="ECO:0007669"/>
    <property type="project" value="UniProtKB-SubCell"/>
</dbReference>
<dbReference type="InterPro" id="IPR050553">
    <property type="entry name" value="Thioredoxin_ResA/DsbE_sf"/>
</dbReference>
<dbReference type="InterPro" id="IPR036249">
    <property type="entry name" value="Thioredoxin-like_sf"/>
</dbReference>
<sequence>MEINDSLTRRSRKRNIIVFIVTNVLIVGLLVLLWTQLMTPKVGLTHSPDESLVTVGDLPSPLLGKPAPGFALPLLQGNGQKVSLSDFKGKPVLINFWASWCDPCNLEAPFLQNKWPGLQSKGIVMLGIDGGEMASAGQAFLKKYNISYTNVADTIGGNTSLAYGVSQMPETFFINADGKVVARWAGPLDDTNLQKELAKLHMN</sequence>
<evidence type="ECO:0000256" key="3">
    <source>
        <dbReference type="ARBA" id="ARBA00022968"/>
    </source>
</evidence>
<evidence type="ECO:0000256" key="4">
    <source>
        <dbReference type="ARBA" id="ARBA00023157"/>
    </source>
</evidence>
<evidence type="ECO:0000313" key="8">
    <source>
        <dbReference type="EMBL" id="GCF08317.1"/>
    </source>
</evidence>
<dbReference type="PANTHER" id="PTHR42852:SF6">
    <property type="entry name" value="THIOL:DISULFIDE INTERCHANGE PROTEIN DSBE"/>
    <property type="match status" value="1"/>
</dbReference>
<proteinExistence type="predicted"/>
<organism evidence="8 9">
    <name type="scientific">Dictyobacter arantiisoli</name>
    <dbReference type="NCBI Taxonomy" id="2014874"/>
    <lineage>
        <taxon>Bacteria</taxon>
        <taxon>Bacillati</taxon>
        <taxon>Chloroflexota</taxon>
        <taxon>Ktedonobacteria</taxon>
        <taxon>Ktedonobacterales</taxon>
        <taxon>Dictyobacteraceae</taxon>
        <taxon>Dictyobacter</taxon>
    </lineage>
</organism>
<feature type="domain" description="Thioredoxin" evidence="7">
    <location>
        <begin position="61"/>
        <end position="202"/>
    </location>
</feature>
<reference evidence="8 9" key="1">
    <citation type="submission" date="2019-01" db="EMBL/GenBank/DDBJ databases">
        <title>Draft genome sequence of Dictyobacter sp. Uno17.</title>
        <authorList>
            <person name="Wang C.M."/>
            <person name="Zheng Y."/>
            <person name="Sakai Y."/>
            <person name="Abe K."/>
            <person name="Yokota A."/>
            <person name="Yabe S."/>
        </authorList>
    </citation>
    <scope>NUCLEOTIDE SEQUENCE [LARGE SCALE GENOMIC DNA]</scope>
    <source>
        <strain evidence="8 9">Uno17</strain>
    </source>
</reference>
<dbReference type="Proteomes" id="UP000322530">
    <property type="component" value="Unassembled WGS sequence"/>
</dbReference>
<dbReference type="OrthoDB" id="25753at2"/>
<keyword evidence="9" id="KW-1185">Reference proteome</keyword>
<protein>
    <recommendedName>
        <fullName evidence="7">Thioredoxin domain-containing protein</fullName>
    </recommendedName>
</protein>
<evidence type="ECO:0000259" key="7">
    <source>
        <dbReference type="PROSITE" id="PS51352"/>
    </source>
</evidence>
<evidence type="ECO:0000256" key="5">
    <source>
        <dbReference type="ARBA" id="ARBA00023284"/>
    </source>
</evidence>
<gene>
    <name evidence="8" type="ORF">KDI_18810</name>
</gene>
<evidence type="ECO:0000256" key="2">
    <source>
        <dbReference type="ARBA" id="ARBA00022748"/>
    </source>
</evidence>